<comment type="caution">
    <text evidence="2">The sequence shown here is derived from an EMBL/GenBank/DDBJ whole genome shotgun (WGS) entry which is preliminary data.</text>
</comment>
<dbReference type="AlphaFoldDB" id="A0A1G2T9X2"/>
<gene>
    <name evidence="2" type="ORF">A2W58_00290</name>
</gene>
<organism evidence="2 3">
    <name type="scientific">Candidatus Zambryskibacteria bacterium RIFCSPHIGHO2_02_38_10.5</name>
    <dbReference type="NCBI Taxonomy" id="1802742"/>
    <lineage>
        <taxon>Bacteria</taxon>
        <taxon>Candidatus Zambryskiibacteriota</taxon>
    </lineage>
</organism>
<feature type="transmembrane region" description="Helical" evidence="1">
    <location>
        <begin position="47"/>
        <end position="79"/>
    </location>
</feature>
<accession>A0A1G2T9X2</accession>
<dbReference type="Proteomes" id="UP000179264">
    <property type="component" value="Unassembled WGS sequence"/>
</dbReference>
<reference evidence="2 3" key="1">
    <citation type="journal article" date="2016" name="Nat. Commun.">
        <title>Thousands of microbial genomes shed light on interconnected biogeochemical processes in an aquifer system.</title>
        <authorList>
            <person name="Anantharaman K."/>
            <person name="Brown C.T."/>
            <person name="Hug L.A."/>
            <person name="Sharon I."/>
            <person name="Castelle C.J."/>
            <person name="Probst A.J."/>
            <person name="Thomas B.C."/>
            <person name="Singh A."/>
            <person name="Wilkins M.J."/>
            <person name="Karaoz U."/>
            <person name="Brodie E.L."/>
            <person name="Williams K.H."/>
            <person name="Hubbard S.S."/>
            <person name="Banfield J.F."/>
        </authorList>
    </citation>
    <scope>NUCLEOTIDE SEQUENCE [LARGE SCALE GENOMIC DNA]</scope>
</reference>
<feature type="transmembrane region" description="Helical" evidence="1">
    <location>
        <begin position="7"/>
        <end position="27"/>
    </location>
</feature>
<sequence>MNRHKVGLTLGVFAGLMHLIWEVLIYTGNAQRLMDFKLGMHSLNNPFIVGAFDMTTAVLMVLLAVVGGYVVGSVFATIFNKIHR</sequence>
<protein>
    <submittedName>
        <fullName evidence="2">Uncharacterized protein</fullName>
    </submittedName>
</protein>
<dbReference type="EMBL" id="MHVL01000007">
    <property type="protein sequence ID" value="OHA93868.1"/>
    <property type="molecule type" value="Genomic_DNA"/>
</dbReference>
<keyword evidence="1" id="KW-1133">Transmembrane helix</keyword>
<keyword evidence="1" id="KW-0812">Transmembrane</keyword>
<name>A0A1G2T9X2_9BACT</name>
<keyword evidence="1" id="KW-0472">Membrane</keyword>
<proteinExistence type="predicted"/>
<evidence type="ECO:0000256" key="1">
    <source>
        <dbReference type="SAM" id="Phobius"/>
    </source>
</evidence>
<evidence type="ECO:0000313" key="2">
    <source>
        <dbReference type="EMBL" id="OHA93868.1"/>
    </source>
</evidence>
<evidence type="ECO:0000313" key="3">
    <source>
        <dbReference type="Proteomes" id="UP000179264"/>
    </source>
</evidence>